<feature type="chain" id="PRO_5009314486" evidence="2">
    <location>
        <begin position="18"/>
        <end position="363"/>
    </location>
</feature>
<dbReference type="SUPFAM" id="SSF50630">
    <property type="entry name" value="Acid proteases"/>
    <property type="match status" value="1"/>
</dbReference>
<evidence type="ECO:0000313" key="5">
    <source>
        <dbReference type="WBParaSite" id="L893_g3905.t1"/>
    </source>
</evidence>
<dbReference type="PANTHER" id="PTHR47966:SF8">
    <property type="entry name" value="ASPARTIC PROTEASE 1-RELATED"/>
    <property type="match status" value="1"/>
</dbReference>
<accession>A0A1I8AB23</accession>
<sequence>MERLIVLSLLLVFSAAATVPHKFTRKFTRTHFSNLNPKSDNGHYKHFYQDYYEEGVMIGSQFYIGYWILDTASVNMTVAACPLNNTDAENAKLNCFDPRKSKSYRGIDQSTGIDYIMPFSDTYVNMTQAFTLIPYGDVDHHMNGVLGMNWPVGDLAYTPFSTNMLRHCDKNMFTLAFSITGCQSFLEFGDLLPGPQCDNSKIHYVPLTSKASWQFAMNGFEFGSISSFAKSQAVVASATGYIGLPGQYLKKMMTLADIPWNATVGAYVTACNRTDLPDFRFLVDGATLTVPPTQYLYRQLPLLPYGSNRCVVNFEDSGSSGFGPEWYFGHPLMGSYCVNFDFDGVRIGFSPNSIDTQANCLGE</sequence>
<feature type="signal peptide" evidence="2">
    <location>
        <begin position="1"/>
        <end position="17"/>
    </location>
</feature>
<dbReference type="GO" id="GO:0006508">
    <property type="term" value="P:proteolysis"/>
    <property type="evidence" value="ECO:0007669"/>
    <property type="project" value="InterPro"/>
</dbReference>
<feature type="domain" description="Peptidase A1" evidence="3">
    <location>
        <begin position="52"/>
        <end position="350"/>
    </location>
</feature>
<dbReference type="CDD" id="cd05471">
    <property type="entry name" value="pepsin_like"/>
    <property type="match status" value="1"/>
</dbReference>
<dbReference type="InterPro" id="IPR034164">
    <property type="entry name" value="Pepsin-like_dom"/>
</dbReference>
<dbReference type="Proteomes" id="UP000095287">
    <property type="component" value="Unplaced"/>
</dbReference>
<keyword evidence="4" id="KW-1185">Reference proteome</keyword>
<protein>
    <submittedName>
        <fullName evidence="5">Peptidase A1 domain-containing protein</fullName>
    </submittedName>
</protein>
<dbReference type="InterPro" id="IPR021109">
    <property type="entry name" value="Peptidase_aspartic_dom_sf"/>
</dbReference>
<dbReference type="GO" id="GO:0005764">
    <property type="term" value="C:lysosome"/>
    <property type="evidence" value="ECO:0007669"/>
    <property type="project" value="TreeGrafter"/>
</dbReference>
<reference evidence="5" key="1">
    <citation type="submission" date="2016-11" db="UniProtKB">
        <authorList>
            <consortium name="WormBaseParasite"/>
        </authorList>
    </citation>
    <scope>IDENTIFICATION</scope>
</reference>
<name>A0A1I8AB23_9BILA</name>
<dbReference type="PANTHER" id="PTHR47966">
    <property type="entry name" value="BETA-SITE APP-CLEAVING ENZYME, ISOFORM A-RELATED"/>
    <property type="match status" value="1"/>
</dbReference>
<evidence type="ECO:0000259" key="3">
    <source>
        <dbReference type="PROSITE" id="PS51767"/>
    </source>
</evidence>
<dbReference type="InterPro" id="IPR033121">
    <property type="entry name" value="PEPTIDASE_A1"/>
</dbReference>
<dbReference type="InterPro" id="IPR001461">
    <property type="entry name" value="Aspartic_peptidase_A1"/>
</dbReference>
<dbReference type="PROSITE" id="PS51767">
    <property type="entry name" value="PEPTIDASE_A1"/>
    <property type="match status" value="1"/>
</dbReference>
<evidence type="ECO:0000256" key="2">
    <source>
        <dbReference type="SAM" id="SignalP"/>
    </source>
</evidence>
<keyword evidence="2" id="KW-0732">Signal</keyword>
<evidence type="ECO:0000313" key="4">
    <source>
        <dbReference type="Proteomes" id="UP000095287"/>
    </source>
</evidence>
<dbReference type="AlphaFoldDB" id="A0A1I8AB23"/>
<dbReference type="WBParaSite" id="L893_g3905.t1">
    <property type="protein sequence ID" value="L893_g3905.t1"/>
    <property type="gene ID" value="L893_g3905"/>
</dbReference>
<organism evidence="4 5">
    <name type="scientific">Steinernema glaseri</name>
    <dbReference type="NCBI Taxonomy" id="37863"/>
    <lineage>
        <taxon>Eukaryota</taxon>
        <taxon>Metazoa</taxon>
        <taxon>Ecdysozoa</taxon>
        <taxon>Nematoda</taxon>
        <taxon>Chromadorea</taxon>
        <taxon>Rhabditida</taxon>
        <taxon>Tylenchina</taxon>
        <taxon>Panagrolaimomorpha</taxon>
        <taxon>Strongyloidoidea</taxon>
        <taxon>Steinernematidae</taxon>
        <taxon>Steinernema</taxon>
    </lineage>
</organism>
<dbReference type="GO" id="GO:0004190">
    <property type="term" value="F:aspartic-type endopeptidase activity"/>
    <property type="evidence" value="ECO:0007669"/>
    <property type="project" value="InterPro"/>
</dbReference>
<evidence type="ECO:0000256" key="1">
    <source>
        <dbReference type="ARBA" id="ARBA00007447"/>
    </source>
</evidence>
<dbReference type="Gene3D" id="2.40.70.10">
    <property type="entry name" value="Acid Proteases"/>
    <property type="match status" value="2"/>
</dbReference>
<comment type="similarity">
    <text evidence="1">Belongs to the peptidase A1 family.</text>
</comment>
<dbReference type="Pfam" id="PF00026">
    <property type="entry name" value="Asp"/>
    <property type="match status" value="1"/>
</dbReference>
<proteinExistence type="inferred from homology"/>